<feature type="compositionally biased region" description="Polar residues" evidence="1">
    <location>
        <begin position="11"/>
        <end position="22"/>
    </location>
</feature>
<reference evidence="2" key="1">
    <citation type="submission" date="2022-04" db="EMBL/GenBank/DDBJ databases">
        <title>Carnegiea gigantea Genome sequencing and assembly v2.</title>
        <authorList>
            <person name="Copetti D."/>
            <person name="Sanderson M.J."/>
            <person name="Burquez A."/>
            <person name="Wojciechowski M.F."/>
        </authorList>
    </citation>
    <scope>NUCLEOTIDE SEQUENCE</scope>
    <source>
        <strain evidence="2">SGP5-SGP5p</strain>
        <tissue evidence="2">Aerial part</tissue>
    </source>
</reference>
<feature type="region of interest" description="Disordered" evidence="1">
    <location>
        <begin position="1"/>
        <end position="25"/>
    </location>
</feature>
<evidence type="ECO:0000313" key="3">
    <source>
        <dbReference type="Proteomes" id="UP001153076"/>
    </source>
</evidence>
<evidence type="ECO:0000313" key="2">
    <source>
        <dbReference type="EMBL" id="KAJ8433873.1"/>
    </source>
</evidence>
<comment type="caution">
    <text evidence="2">The sequence shown here is derived from an EMBL/GenBank/DDBJ whole genome shotgun (WGS) entry which is preliminary data.</text>
</comment>
<gene>
    <name evidence="2" type="ORF">Cgig2_021256</name>
</gene>
<sequence length="192" mass="21570">MAGFFSREWRSGSQRPSTSPSLTLHKIKGKSDQNRIEKLTNIGTINTLRKILKDQKACCGKEEVVSKTLQLREPIQRFPITRLALPPLRALHIFYCLSHKVEVGAYRRPHRVKRKSETVVESRAINNYTFGGRLIHGGIRLGDYEGVPNRQELGIVISHGYETSTSGLRTPGVEECSQLDHKGVPVSKRGIV</sequence>
<name>A0A9Q1Q9F3_9CARY</name>
<dbReference type="AlphaFoldDB" id="A0A9Q1Q9F3"/>
<proteinExistence type="predicted"/>
<accession>A0A9Q1Q9F3</accession>
<dbReference type="EMBL" id="JAKOGI010000513">
    <property type="protein sequence ID" value="KAJ8433873.1"/>
    <property type="molecule type" value="Genomic_DNA"/>
</dbReference>
<evidence type="ECO:0000256" key="1">
    <source>
        <dbReference type="SAM" id="MobiDB-lite"/>
    </source>
</evidence>
<organism evidence="2 3">
    <name type="scientific">Carnegiea gigantea</name>
    <dbReference type="NCBI Taxonomy" id="171969"/>
    <lineage>
        <taxon>Eukaryota</taxon>
        <taxon>Viridiplantae</taxon>
        <taxon>Streptophyta</taxon>
        <taxon>Embryophyta</taxon>
        <taxon>Tracheophyta</taxon>
        <taxon>Spermatophyta</taxon>
        <taxon>Magnoliopsida</taxon>
        <taxon>eudicotyledons</taxon>
        <taxon>Gunneridae</taxon>
        <taxon>Pentapetalae</taxon>
        <taxon>Caryophyllales</taxon>
        <taxon>Cactineae</taxon>
        <taxon>Cactaceae</taxon>
        <taxon>Cactoideae</taxon>
        <taxon>Echinocereeae</taxon>
        <taxon>Carnegiea</taxon>
    </lineage>
</organism>
<keyword evidence="3" id="KW-1185">Reference proteome</keyword>
<protein>
    <submittedName>
        <fullName evidence="2">Uncharacterized protein</fullName>
    </submittedName>
</protein>
<dbReference type="Proteomes" id="UP001153076">
    <property type="component" value="Unassembled WGS sequence"/>
</dbReference>